<proteinExistence type="predicted"/>
<dbReference type="AlphaFoldDB" id="A0A172WIB7"/>
<evidence type="ECO:0000313" key="1">
    <source>
        <dbReference type="EMBL" id="ANF23056.1"/>
    </source>
</evidence>
<gene>
    <name evidence="1" type="ORF">A7C91_07665</name>
</gene>
<sequence length="145" mass="16753">MKRIAIFLILFLITLSVNSLVFAFQIIYKPPTTVYKIHISGIGTRTQTILSIDVELPDYGTYTLAYGFTYYYTNYGNFTYLNFTGLPGESFKLRNITLPWPTNRFKLYSAGNDVILHWWLKNGSAVDYVVLKGLVRVHTRYSPPY</sequence>
<keyword evidence="2" id="KW-1185">Reference proteome</keyword>
<dbReference type="GeneID" id="28496061"/>
<dbReference type="Proteomes" id="UP000076969">
    <property type="component" value="Chromosome"/>
</dbReference>
<dbReference type="EMBL" id="CP015520">
    <property type="protein sequence ID" value="ANF23056.1"/>
    <property type="molecule type" value="Genomic_DNA"/>
</dbReference>
<reference evidence="2" key="1">
    <citation type="journal article" date="2016" name="Syst. Appl. Microbiol.">
        <title>Thermococcus piezophilus sp. nov., a novel hyperthermophilic and piezophilic archaeon with a broad pressure range for growth, isolated from a deepest hydrothermal vent at the Mid-Cayman Rise.</title>
        <authorList>
            <person name="Dalmasso C."/>
            <person name="Oger P."/>
            <person name="Selva G."/>
            <person name="Courtine D."/>
            <person name="L'Haridon S."/>
            <person name="Garlaschelli A."/>
            <person name="Roussel E."/>
            <person name="Miyazaki J."/>
            <person name="Reveillaud J."/>
            <person name="Jebbar M."/>
            <person name="Takai K."/>
            <person name="Maignien L."/>
            <person name="Alain K."/>
        </authorList>
    </citation>
    <scope>NUCLEOTIDE SEQUENCE [LARGE SCALE GENOMIC DNA]</scope>
    <source>
        <strain evidence="2">CDGS</strain>
    </source>
</reference>
<dbReference type="KEGG" id="tpie:A7C91_07665"/>
<evidence type="ECO:0000313" key="2">
    <source>
        <dbReference type="Proteomes" id="UP000076969"/>
    </source>
</evidence>
<dbReference type="RefSeq" id="WP_068666336.1">
    <property type="nucleotide sequence ID" value="NZ_CP015520.1"/>
</dbReference>
<organism evidence="1 2">
    <name type="scientific">Thermococcus piezophilus</name>
    <dbReference type="NCBI Taxonomy" id="1712654"/>
    <lineage>
        <taxon>Archaea</taxon>
        <taxon>Methanobacteriati</taxon>
        <taxon>Methanobacteriota</taxon>
        <taxon>Thermococci</taxon>
        <taxon>Thermococcales</taxon>
        <taxon>Thermococcaceae</taxon>
        <taxon>Thermococcus</taxon>
    </lineage>
</organism>
<accession>A0A172WIB7</accession>
<protein>
    <submittedName>
        <fullName evidence="1">Uncharacterized protein</fullName>
    </submittedName>
</protein>
<name>A0A172WIB7_9EURY</name>